<evidence type="ECO:0008006" key="4">
    <source>
        <dbReference type="Google" id="ProtNLM"/>
    </source>
</evidence>
<feature type="region of interest" description="Disordered" evidence="1">
    <location>
        <begin position="33"/>
        <end position="53"/>
    </location>
</feature>
<name>A0ABT0MMS6_9GAMM</name>
<evidence type="ECO:0000313" key="2">
    <source>
        <dbReference type="EMBL" id="MCL1636198.1"/>
    </source>
</evidence>
<dbReference type="RefSeq" id="WP_283254847.1">
    <property type="nucleotide sequence ID" value="NZ_JAMBEP010000010.1"/>
</dbReference>
<dbReference type="NCBIfam" id="TIGR03696">
    <property type="entry name" value="Rhs_assc_core"/>
    <property type="match status" value="1"/>
</dbReference>
<proteinExistence type="predicted"/>
<protein>
    <recommendedName>
        <fullName evidence="4">RHS repeat-associated core domain-containing protein</fullName>
    </recommendedName>
</protein>
<feature type="non-terminal residue" evidence="2">
    <location>
        <position position="1"/>
    </location>
</feature>
<organism evidence="2 3">
    <name type="scientific">Luteimonas galliterrae</name>
    <dbReference type="NCBI Taxonomy" id="2940486"/>
    <lineage>
        <taxon>Bacteria</taxon>
        <taxon>Pseudomonadati</taxon>
        <taxon>Pseudomonadota</taxon>
        <taxon>Gammaproteobacteria</taxon>
        <taxon>Lysobacterales</taxon>
        <taxon>Lysobacteraceae</taxon>
        <taxon>Luteimonas</taxon>
    </lineage>
</organism>
<evidence type="ECO:0000256" key="1">
    <source>
        <dbReference type="SAM" id="MobiDB-lite"/>
    </source>
</evidence>
<feature type="region of interest" description="Disordered" evidence="1">
    <location>
        <begin position="102"/>
        <end position="121"/>
    </location>
</feature>
<reference evidence="2 3" key="1">
    <citation type="submission" date="2022-05" db="EMBL/GenBank/DDBJ databases">
        <title>Luteimonas sp. SX5, whole genome shotgun sequencing project.</title>
        <authorList>
            <person name="Zhao G."/>
            <person name="Shen L."/>
        </authorList>
    </citation>
    <scope>NUCLEOTIDE SEQUENCE [LARGE SCALE GENOMIC DNA]</scope>
    <source>
        <strain evidence="2 3">SX5</strain>
    </source>
</reference>
<dbReference type="Gene3D" id="2.180.10.10">
    <property type="entry name" value="RHS repeat-associated core"/>
    <property type="match status" value="1"/>
</dbReference>
<accession>A0ABT0MMS6</accession>
<gene>
    <name evidence="2" type="ORF">M2650_16375</name>
</gene>
<evidence type="ECO:0000313" key="3">
    <source>
        <dbReference type="Proteomes" id="UP001431217"/>
    </source>
</evidence>
<keyword evidence="3" id="KW-1185">Reference proteome</keyword>
<sequence length="435" mass="47350">AGKVKDRRSYGVWGDERDPNNWLAFKAAPKDELKLPNSGYTGTHERRQRGATAPGISGLIDMQARYYDPAAMQFLQPDGVVPDPANPLSWNRRTYVDNSPVAFSDPTGHAPEKNESGLTEGGEEFVERKAQELDDATTGGGTYLANGGGLGSAFTGILVGNALAVMRARYELRNKPLSQKTVSEMTSEEKFYVQAYMRDKGNYERAGMAAPFDNVEEYLLWREMSREAQAMGISSQYLGNMADRTEVAADAVGFGNANPANKGAGGLRAASKAGGGRRPVGGWAWGRRLYQPSEAIAKAAENNTLHIKTIQPTKRSEAILYEVSPARHLIADGKKIAEVNANQTNAFVILERQYASVANTRALWKKLTDTFPNTQGYDLHFDFGSDAAGAAKFGEQLRKQGDSLTTTSHAFKITVEDVEPGITYVSIYNVAAPPH</sequence>
<dbReference type="InterPro" id="IPR022385">
    <property type="entry name" value="Rhs_assc_core"/>
</dbReference>
<dbReference type="EMBL" id="JAMBEP010000010">
    <property type="protein sequence ID" value="MCL1636198.1"/>
    <property type="molecule type" value="Genomic_DNA"/>
</dbReference>
<dbReference type="Proteomes" id="UP001431217">
    <property type="component" value="Unassembled WGS sequence"/>
</dbReference>
<comment type="caution">
    <text evidence="2">The sequence shown here is derived from an EMBL/GenBank/DDBJ whole genome shotgun (WGS) entry which is preliminary data.</text>
</comment>